<dbReference type="OrthoDB" id="9802264at2"/>
<evidence type="ECO:0000313" key="6">
    <source>
        <dbReference type="EMBL" id="AZL57897.1"/>
    </source>
</evidence>
<dbReference type="Proteomes" id="UP000282002">
    <property type="component" value="Chromosome"/>
</dbReference>
<dbReference type="GO" id="GO:0016887">
    <property type="term" value="F:ATP hydrolysis activity"/>
    <property type="evidence" value="ECO:0007669"/>
    <property type="project" value="InterPro"/>
</dbReference>
<proteinExistence type="inferred from homology"/>
<dbReference type="InterPro" id="IPR003439">
    <property type="entry name" value="ABC_transporter-like_ATP-bd"/>
</dbReference>
<dbReference type="SUPFAM" id="SSF52540">
    <property type="entry name" value="P-loop containing nucleoside triphosphate hydrolases"/>
    <property type="match status" value="1"/>
</dbReference>
<dbReference type="InterPro" id="IPR008995">
    <property type="entry name" value="Mo/tungstate-bd_C_term_dom"/>
</dbReference>
<dbReference type="SMART" id="SM00382">
    <property type="entry name" value="AAA"/>
    <property type="match status" value="1"/>
</dbReference>
<dbReference type="FunFam" id="3.40.50.300:FF:000042">
    <property type="entry name" value="Maltose/maltodextrin ABC transporter, ATP-binding protein"/>
    <property type="match status" value="1"/>
</dbReference>
<gene>
    <name evidence="6" type="ORF">EI545_03020</name>
</gene>
<evidence type="ECO:0000313" key="7">
    <source>
        <dbReference type="Proteomes" id="UP000282002"/>
    </source>
</evidence>
<organism evidence="6 7">
    <name type="scientific">Tabrizicola piscis</name>
    <dbReference type="NCBI Taxonomy" id="2494374"/>
    <lineage>
        <taxon>Bacteria</taxon>
        <taxon>Pseudomonadati</taxon>
        <taxon>Pseudomonadota</taxon>
        <taxon>Alphaproteobacteria</taxon>
        <taxon>Rhodobacterales</taxon>
        <taxon>Paracoccaceae</taxon>
        <taxon>Tabrizicola</taxon>
    </lineage>
</organism>
<name>A0A3S8U2T5_9RHOB</name>
<dbReference type="GO" id="GO:0043190">
    <property type="term" value="C:ATP-binding cassette (ABC) transporter complex"/>
    <property type="evidence" value="ECO:0007669"/>
    <property type="project" value="UniProtKB-ARBA"/>
</dbReference>
<protein>
    <submittedName>
        <fullName evidence="6">ABC transporter ATP-binding protein</fullName>
    </submittedName>
</protein>
<evidence type="ECO:0000256" key="2">
    <source>
        <dbReference type="ARBA" id="ARBA00022448"/>
    </source>
</evidence>
<dbReference type="AlphaFoldDB" id="A0A3S8U2T5"/>
<dbReference type="Gene3D" id="3.40.50.300">
    <property type="entry name" value="P-loop containing nucleotide triphosphate hydrolases"/>
    <property type="match status" value="1"/>
</dbReference>
<dbReference type="InterPro" id="IPR027417">
    <property type="entry name" value="P-loop_NTPase"/>
</dbReference>
<dbReference type="InterPro" id="IPR050093">
    <property type="entry name" value="ABC_SmlMolc_Importer"/>
</dbReference>
<keyword evidence="2" id="KW-0813">Transport</keyword>
<dbReference type="InterPro" id="IPR017871">
    <property type="entry name" value="ABC_transporter-like_CS"/>
</dbReference>
<dbReference type="PANTHER" id="PTHR42781:SF4">
    <property type="entry name" value="SPERMIDINE_PUTRESCINE IMPORT ATP-BINDING PROTEIN POTA"/>
    <property type="match status" value="1"/>
</dbReference>
<keyword evidence="3" id="KW-0547">Nucleotide-binding</keyword>
<keyword evidence="4 6" id="KW-0067">ATP-binding</keyword>
<dbReference type="PROSITE" id="PS50893">
    <property type="entry name" value="ABC_TRANSPORTER_2"/>
    <property type="match status" value="1"/>
</dbReference>
<dbReference type="RefSeq" id="WP_125324098.1">
    <property type="nucleotide sequence ID" value="NZ_CP034328.1"/>
</dbReference>
<accession>A0A3S8U2T5</accession>
<dbReference type="GO" id="GO:0140359">
    <property type="term" value="F:ABC-type transporter activity"/>
    <property type="evidence" value="ECO:0007669"/>
    <property type="project" value="UniProtKB-ARBA"/>
</dbReference>
<dbReference type="InterPro" id="IPR003593">
    <property type="entry name" value="AAA+_ATPase"/>
</dbReference>
<evidence type="ECO:0000259" key="5">
    <source>
        <dbReference type="PROSITE" id="PS50893"/>
    </source>
</evidence>
<dbReference type="PROSITE" id="PS00211">
    <property type="entry name" value="ABC_TRANSPORTER_1"/>
    <property type="match status" value="1"/>
</dbReference>
<evidence type="ECO:0000256" key="1">
    <source>
        <dbReference type="ARBA" id="ARBA00005417"/>
    </source>
</evidence>
<keyword evidence="7" id="KW-1185">Reference proteome</keyword>
<dbReference type="GO" id="GO:0005524">
    <property type="term" value="F:ATP binding"/>
    <property type="evidence" value="ECO:0007669"/>
    <property type="project" value="UniProtKB-KW"/>
</dbReference>
<reference evidence="6 7" key="1">
    <citation type="submission" date="2018-12" db="EMBL/GenBank/DDBJ databases">
        <title>Complete genome sequencing of Tabrizicola sp. K13M18.</title>
        <authorList>
            <person name="Bae J.-W."/>
        </authorList>
    </citation>
    <scope>NUCLEOTIDE SEQUENCE [LARGE SCALE GENOMIC DNA]</scope>
    <source>
        <strain evidence="6 7">K13M18</strain>
    </source>
</reference>
<sequence length="348" mass="37651">MSEVRVEGLSKFYGPTKALDDVTLTFPDGGFFGLLGPSGSGKTTLLRAIAGFVQPDRGRIFIGDQPVEGTAVEDRNIGMVFQNYALFPNMTVAENVAFGLEVRRIPGPDRAKRVAEVLDLVQLGPLGARKPSELSGGQRQRVAMARAIVTRPRVLLLDEPLSALDRALRVEMQIELKRIQREVGITTIFVTHDQEEALTLSDQIGILKDGRLVRHGPPRAVYDDPQDAFTARFLGEANILTGTVEPNGLRLADGTLLPGVTTASIALRPEVLTASVEAPQTRHRLQARLVQRIFSGAMGTCIFDWQGQTLKLTAPDRALGGLPETGGPMVWLSWPETAALALRDGGSS</sequence>
<dbReference type="SUPFAM" id="SSF50331">
    <property type="entry name" value="MOP-like"/>
    <property type="match status" value="1"/>
</dbReference>
<dbReference type="Pfam" id="PF00005">
    <property type="entry name" value="ABC_tran"/>
    <property type="match status" value="1"/>
</dbReference>
<dbReference type="EMBL" id="CP034328">
    <property type="protein sequence ID" value="AZL57897.1"/>
    <property type="molecule type" value="Genomic_DNA"/>
</dbReference>
<evidence type="ECO:0000256" key="4">
    <source>
        <dbReference type="ARBA" id="ARBA00022840"/>
    </source>
</evidence>
<evidence type="ECO:0000256" key="3">
    <source>
        <dbReference type="ARBA" id="ARBA00022741"/>
    </source>
</evidence>
<dbReference type="PANTHER" id="PTHR42781">
    <property type="entry name" value="SPERMIDINE/PUTRESCINE IMPORT ATP-BINDING PROTEIN POTA"/>
    <property type="match status" value="1"/>
</dbReference>
<dbReference type="KEGG" id="taw:EI545_03020"/>
<comment type="similarity">
    <text evidence="1">Belongs to the ABC transporter superfamily.</text>
</comment>
<feature type="domain" description="ABC transporter" evidence="5">
    <location>
        <begin position="4"/>
        <end position="234"/>
    </location>
</feature>